<gene>
    <name evidence="3" type="ORF">B9479_007420</name>
</gene>
<evidence type="ECO:0000313" key="3">
    <source>
        <dbReference type="EMBL" id="TYJ51975.1"/>
    </source>
</evidence>
<protein>
    <recommendedName>
        <fullName evidence="2">Protein kinase domain-containing protein</fullName>
    </recommendedName>
</protein>
<feature type="domain" description="Protein kinase" evidence="2">
    <location>
        <begin position="1"/>
        <end position="214"/>
    </location>
</feature>
<dbReference type="GO" id="GO:0004672">
    <property type="term" value="F:protein kinase activity"/>
    <property type="evidence" value="ECO:0007669"/>
    <property type="project" value="InterPro"/>
</dbReference>
<feature type="region of interest" description="Disordered" evidence="1">
    <location>
        <begin position="234"/>
        <end position="276"/>
    </location>
</feature>
<reference evidence="3 4" key="1">
    <citation type="submission" date="2017-05" db="EMBL/GenBank/DDBJ databases">
        <title>The Genome Sequence of Tsuchiyaea wingfieldii DSM 27421.</title>
        <authorList>
            <person name="Cuomo C."/>
            <person name="Passer A."/>
            <person name="Billmyre B."/>
            <person name="Heitman J."/>
        </authorList>
    </citation>
    <scope>NUCLEOTIDE SEQUENCE [LARGE SCALE GENOMIC DNA]</scope>
    <source>
        <strain evidence="3 4">DSM 27421</strain>
    </source>
</reference>
<evidence type="ECO:0000313" key="4">
    <source>
        <dbReference type="Proteomes" id="UP000322245"/>
    </source>
</evidence>
<sequence>MKWYWERHYEYCGFGAIALDLLGPSLWTLINDFEEGKFSLKTTLQIVDQVITRIQTLHERHFIHRGIKPDNFCIGLPGSKTENKVYMIDFDGVKEFRDPKTHLHVPYREDQNPSSHPYWSSLAVDSRVQASRRDDMESLGYMAVNFLKGRLPWHFYSACRPAYPEHREKKDTTLDYLCQDLPEELATYITYCRSLRFDDEPDYDYCRGLFRKVFEREGFKDDGDYDWTTSEIGLDVREDERSPGSPQVSAQGGDDTDVETTEDGPSASQTEVTEACSTPYMSLRSRQVVLKV</sequence>
<accession>A0A5D3AKC9</accession>
<dbReference type="Pfam" id="PF00069">
    <property type="entry name" value="Pkinase"/>
    <property type="match status" value="1"/>
</dbReference>
<dbReference type="Gene3D" id="1.10.510.10">
    <property type="entry name" value="Transferase(Phosphotransferase) domain 1"/>
    <property type="match status" value="1"/>
</dbReference>
<dbReference type="InterPro" id="IPR011009">
    <property type="entry name" value="Kinase-like_dom_sf"/>
</dbReference>
<keyword evidence="4" id="KW-1185">Reference proteome</keyword>
<feature type="compositionally biased region" description="Polar residues" evidence="1">
    <location>
        <begin position="266"/>
        <end position="276"/>
    </location>
</feature>
<name>A0A5D3AKC9_9TREE</name>
<dbReference type="EMBL" id="NIDF01000167">
    <property type="protein sequence ID" value="TYJ51975.1"/>
    <property type="molecule type" value="Genomic_DNA"/>
</dbReference>
<dbReference type="Proteomes" id="UP000322245">
    <property type="component" value="Unassembled WGS sequence"/>
</dbReference>
<comment type="caution">
    <text evidence="3">The sequence shown here is derived from an EMBL/GenBank/DDBJ whole genome shotgun (WGS) entry which is preliminary data.</text>
</comment>
<dbReference type="GO" id="GO:0005524">
    <property type="term" value="F:ATP binding"/>
    <property type="evidence" value="ECO:0007669"/>
    <property type="project" value="InterPro"/>
</dbReference>
<evidence type="ECO:0000259" key="2">
    <source>
        <dbReference type="PROSITE" id="PS50011"/>
    </source>
</evidence>
<dbReference type="AlphaFoldDB" id="A0A5D3AKC9"/>
<evidence type="ECO:0000256" key="1">
    <source>
        <dbReference type="SAM" id="MobiDB-lite"/>
    </source>
</evidence>
<dbReference type="InterPro" id="IPR050235">
    <property type="entry name" value="CK1_Ser-Thr_kinase"/>
</dbReference>
<dbReference type="InterPro" id="IPR000719">
    <property type="entry name" value="Prot_kinase_dom"/>
</dbReference>
<dbReference type="SUPFAM" id="SSF56112">
    <property type="entry name" value="Protein kinase-like (PK-like)"/>
    <property type="match status" value="1"/>
</dbReference>
<dbReference type="PROSITE" id="PS50011">
    <property type="entry name" value="PROTEIN_KINASE_DOM"/>
    <property type="match status" value="1"/>
</dbReference>
<organism evidence="3 4">
    <name type="scientific">Cryptococcus floricola</name>
    <dbReference type="NCBI Taxonomy" id="2591691"/>
    <lineage>
        <taxon>Eukaryota</taxon>
        <taxon>Fungi</taxon>
        <taxon>Dikarya</taxon>
        <taxon>Basidiomycota</taxon>
        <taxon>Agaricomycotina</taxon>
        <taxon>Tremellomycetes</taxon>
        <taxon>Tremellales</taxon>
        <taxon>Cryptococcaceae</taxon>
        <taxon>Cryptococcus</taxon>
    </lineage>
</organism>
<proteinExistence type="predicted"/>
<dbReference type="PANTHER" id="PTHR11909">
    <property type="entry name" value="CASEIN KINASE-RELATED"/>
    <property type="match status" value="1"/>
</dbReference>